<protein>
    <submittedName>
        <fullName evidence="1">4-oxalomesaconate tautomerase</fullName>
        <ecNumber evidence="1">5.3.2.8</ecNumber>
    </submittedName>
</protein>
<accession>A0A3B0U8A2</accession>
<sequence>MLRTARKLFDGEIFAKEDVETANQTVSVKSKSLKKERLSADE</sequence>
<organism evidence="1">
    <name type="scientific">hydrothermal vent metagenome</name>
    <dbReference type="NCBI Taxonomy" id="652676"/>
    <lineage>
        <taxon>unclassified sequences</taxon>
        <taxon>metagenomes</taxon>
        <taxon>ecological metagenomes</taxon>
    </lineage>
</organism>
<dbReference type="GO" id="GO:0016853">
    <property type="term" value="F:isomerase activity"/>
    <property type="evidence" value="ECO:0007669"/>
    <property type="project" value="UniProtKB-KW"/>
</dbReference>
<evidence type="ECO:0000313" key="1">
    <source>
        <dbReference type="EMBL" id="VAW24603.1"/>
    </source>
</evidence>
<dbReference type="EMBL" id="UOEQ01000543">
    <property type="protein sequence ID" value="VAW24603.1"/>
    <property type="molecule type" value="Genomic_DNA"/>
</dbReference>
<proteinExistence type="predicted"/>
<name>A0A3B0U8A2_9ZZZZ</name>
<gene>
    <name evidence="1" type="ORF">MNBD_ALPHA11-1534</name>
</gene>
<keyword evidence="1" id="KW-0413">Isomerase</keyword>
<dbReference type="AlphaFoldDB" id="A0A3B0U8A2"/>
<reference evidence="1" key="1">
    <citation type="submission" date="2018-06" db="EMBL/GenBank/DDBJ databases">
        <authorList>
            <person name="Zhirakovskaya E."/>
        </authorList>
    </citation>
    <scope>NUCLEOTIDE SEQUENCE</scope>
</reference>
<dbReference type="EC" id="5.3.2.8" evidence="1"/>